<reference evidence="2" key="1">
    <citation type="submission" date="2010-05" db="EMBL/GenBank/DDBJ databases">
        <title>The Genome Sequence of Magnaporthe poae strain ATCC 64411.</title>
        <authorList>
            <consortium name="The Broad Institute Genome Sequencing Platform"/>
            <consortium name="Broad Institute Genome Sequencing Center for Infectious Disease"/>
            <person name="Ma L.-J."/>
            <person name="Dead R."/>
            <person name="Young S."/>
            <person name="Zeng Q."/>
            <person name="Koehrsen M."/>
            <person name="Alvarado L."/>
            <person name="Berlin A."/>
            <person name="Chapman S.B."/>
            <person name="Chen Z."/>
            <person name="Freedman E."/>
            <person name="Gellesch M."/>
            <person name="Goldberg J."/>
            <person name="Griggs A."/>
            <person name="Gujja S."/>
            <person name="Heilman E.R."/>
            <person name="Heiman D."/>
            <person name="Hepburn T."/>
            <person name="Howarth C."/>
            <person name="Jen D."/>
            <person name="Larson L."/>
            <person name="Mehta T."/>
            <person name="Neiman D."/>
            <person name="Pearson M."/>
            <person name="Roberts A."/>
            <person name="Saif S."/>
            <person name="Shea T."/>
            <person name="Shenoy N."/>
            <person name="Sisk P."/>
            <person name="Stolte C."/>
            <person name="Sykes S."/>
            <person name="Walk T."/>
            <person name="White J."/>
            <person name="Yandava C."/>
            <person name="Haas B."/>
            <person name="Nusbaum C."/>
            <person name="Birren B."/>
        </authorList>
    </citation>
    <scope>NUCLEOTIDE SEQUENCE</scope>
    <source>
        <strain evidence="2">ATCC 64411</strain>
    </source>
</reference>
<dbReference type="Proteomes" id="UP000011715">
    <property type="component" value="Unassembled WGS sequence"/>
</dbReference>
<reference evidence="3" key="4">
    <citation type="journal article" date="2015" name="G3 (Bethesda)">
        <title>Genome sequences of three phytopathogenic species of the Magnaporthaceae family of fungi.</title>
        <authorList>
            <person name="Okagaki L.H."/>
            <person name="Nunes C.C."/>
            <person name="Sailsbery J."/>
            <person name="Clay B."/>
            <person name="Brown D."/>
            <person name="John T."/>
            <person name="Oh Y."/>
            <person name="Young N."/>
            <person name="Fitzgerald M."/>
            <person name="Haas B.J."/>
            <person name="Zeng Q."/>
            <person name="Young S."/>
            <person name="Adiconis X."/>
            <person name="Fan L."/>
            <person name="Levin J.Z."/>
            <person name="Mitchell T.K."/>
            <person name="Okubara P.A."/>
            <person name="Farman M.L."/>
            <person name="Kohn L.M."/>
            <person name="Birren B."/>
            <person name="Ma L.-J."/>
            <person name="Dean R.A."/>
        </authorList>
    </citation>
    <scope>NUCLEOTIDE SEQUENCE</scope>
    <source>
        <strain evidence="3">ATCC 64411 / 73-15</strain>
    </source>
</reference>
<reference evidence="4" key="2">
    <citation type="submission" date="2010-05" db="EMBL/GenBank/DDBJ databases">
        <title>The genome sequence of Magnaporthe poae strain ATCC 64411.</title>
        <authorList>
            <person name="Ma L.-J."/>
            <person name="Dead R."/>
            <person name="Young S."/>
            <person name="Zeng Q."/>
            <person name="Koehrsen M."/>
            <person name="Alvarado L."/>
            <person name="Berlin A."/>
            <person name="Chapman S.B."/>
            <person name="Chen Z."/>
            <person name="Freedman E."/>
            <person name="Gellesch M."/>
            <person name="Goldberg J."/>
            <person name="Griggs A."/>
            <person name="Gujja S."/>
            <person name="Heilman E.R."/>
            <person name="Heiman D."/>
            <person name="Hepburn T."/>
            <person name="Howarth C."/>
            <person name="Jen D."/>
            <person name="Larson L."/>
            <person name="Mehta T."/>
            <person name="Neiman D."/>
            <person name="Pearson M."/>
            <person name="Roberts A."/>
            <person name="Saif S."/>
            <person name="Shea T."/>
            <person name="Shenoy N."/>
            <person name="Sisk P."/>
            <person name="Stolte C."/>
            <person name="Sykes S."/>
            <person name="Walk T."/>
            <person name="White J."/>
            <person name="Yandava C."/>
            <person name="Haas B."/>
            <person name="Nusbaum C."/>
            <person name="Birren B."/>
        </authorList>
    </citation>
    <scope>NUCLEOTIDE SEQUENCE [LARGE SCALE GENOMIC DNA]</scope>
    <source>
        <strain evidence="4">ATCC 64411 / 73-15</strain>
    </source>
</reference>
<proteinExistence type="predicted"/>
<organism evidence="3 4">
    <name type="scientific">Magnaporthiopsis poae (strain ATCC 64411 / 73-15)</name>
    <name type="common">Kentucky bluegrass fungus</name>
    <name type="synonym">Magnaporthe poae</name>
    <dbReference type="NCBI Taxonomy" id="644358"/>
    <lineage>
        <taxon>Eukaryota</taxon>
        <taxon>Fungi</taxon>
        <taxon>Dikarya</taxon>
        <taxon>Ascomycota</taxon>
        <taxon>Pezizomycotina</taxon>
        <taxon>Sordariomycetes</taxon>
        <taxon>Sordariomycetidae</taxon>
        <taxon>Magnaporthales</taxon>
        <taxon>Magnaporthaceae</taxon>
        <taxon>Magnaporthiopsis</taxon>
    </lineage>
</organism>
<dbReference type="EMBL" id="ADBL01002055">
    <property type="status" value="NOT_ANNOTATED_CDS"/>
    <property type="molecule type" value="Genomic_DNA"/>
</dbReference>
<gene>
    <name evidence="2" type="ORF">MAPG_08475</name>
</gene>
<evidence type="ECO:0000313" key="3">
    <source>
        <dbReference type="EnsemblFungi" id="MAPG_08475T0"/>
    </source>
</evidence>
<keyword evidence="4" id="KW-1185">Reference proteome</keyword>
<evidence type="ECO:0000313" key="2">
    <source>
        <dbReference type="EMBL" id="KLU89504.1"/>
    </source>
</evidence>
<sequence length="198" mass="23625">MVRFSKLAHTYFLARYNTIYVRTVVLEDELIKRQSRLHDAYLKVENAYRYAENELMYQQLDLDRYFFNPPSTHVLPRDDVEKRLGKLDSLLSDYNDCDTRMKWESVAVKIMFEEVGRAKQEFLYTAGLSRETPGWLVKAFDGRVDRNAERERGRLISLERTRYFGRYRGVLELKEAIADLKKRAQLKFEETDELEETD</sequence>
<protein>
    <submittedName>
        <fullName evidence="2 3">Uncharacterized protein</fullName>
    </submittedName>
</protein>
<reference evidence="3" key="5">
    <citation type="submission" date="2015-06" db="UniProtKB">
        <authorList>
            <consortium name="EnsemblFungi"/>
        </authorList>
    </citation>
    <scope>IDENTIFICATION</scope>
    <source>
        <strain evidence="3">ATCC 64411</strain>
    </source>
</reference>
<dbReference type="EnsemblFungi" id="MAPG_08475T0">
    <property type="protein sequence ID" value="MAPG_08475T0"/>
    <property type="gene ID" value="MAPG_08475"/>
</dbReference>
<dbReference type="AlphaFoldDB" id="A0A0C4E7G2"/>
<dbReference type="VEuPathDB" id="FungiDB:MAPG_08475"/>
<accession>A0A0C4E7G2</accession>
<reference evidence="2" key="3">
    <citation type="submission" date="2011-03" db="EMBL/GenBank/DDBJ databases">
        <title>Annotation of Magnaporthe poae ATCC 64411.</title>
        <authorList>
            <person name="Ma L.-J."/>
            <person name="Dead R."/>
            <person name="Young S.K."/>
            <person name="Zeng Q."/>
            <person name="Gargeya S."/>
            <person name="Fitzgerald M."/>
            <person name="Haas B."/>
            <person name="Abouelleil A."/>
            <person name="Alvarado L."/>
            <person name="Arachchi H.M."/>
            <person name="Berlin A."/>
            <person name="Brown A."/>
            <person name="Chapman S.B."/>
            <person name="Chen Z."/>
            <person name="Dunbar C."/>
            <person name="Freedman E."/>
            <person name="Gearin G."/>
            <person name="Gellesch M."/>
            <person name="Goldberg J."/>
            <person name="Griggs A."/>
            <person name="Gujja S."/>
            <person name="Heiman D."/>
            <person name="Howarth C."/>
            <person name="Larson L."/>
            <person name="Lui A."/>
            <person name="MacDonald P.J.P."/>
            <person name="Mehta T."/>
            <person name="Montmayeur A."/>
            <person name="Murphy C."/>
            <person name="Neiman D."/>
            <person name="Pearson M."/>
            <person name="Priest M."/>
            <person name="Roberts A."/>
            <person name="Saif S."/>
            <person name="Shea T."/>
            <person name="Shenoy N."/>
            <person name="Sisk P."/>
            <person name="Stolte C."/>
            <person name="Sykes S."/>
            <person name="Yandava C."/>
            <person name="Wortman J."/>
            <person name="Nusbaum C."/>
            <person name="Birren B."/>
        </authorList>
    </citation>
    <scope>NUCLEOTIDE SEQUENCE</scope>
    <source>
        <strain evidence="2">ATCC 64411</strain>
    </source>
</reference>
<dbReference type="EMBL" id="GL876973">
    <property type="protein sequence ID" value="KLU89504.1"/>
    <property type="molecule type" value="Genomic_DNA"/>
</dbReference>
<name>A0A0C4E7G2_MAGP6</name>
<evidence type="ECO:0000313" key="4">
    <source>
        <dbReference type="Proteomes" id="UP000011715"/>
    </source>
</evidence>
<evidence type="ECO:0000256" key="1">
    <source>
        <dbReference type="SAM" id="Coils"/>
    </source>
</evidence>
<feature type="coiled-coil region" evidence="1">
    <location>
        <begin position="170"/>
        <end position="197"/>
    </location>
</feature>
<keyword evidence="1" id="KW-0175">Coiled coil</keyword>